<dbReference type="AlphaFoldDB" id="A0ABD2LX21"/>
<gene>
    <name evidence="2" type="ORF">niasHT_006007</name>
</gene>
<dbReference type="EMBL" id="JBICBT010000235">
    <property type="protein sequence ID" value="KAL3119749.1"/>
    <property type="molecule type" value="Genomic_DNA"/>
</dbReference>
<sequence>MANGSDKFSKIAAVGQPVVVPNLPQCRPAGHLQIQWHRGHILFTKSTNFLRLHPGALEVENAFAESKYKDSEGSEKILASTQFEKECSVADHSSLLLIIGVSLAIALLDAASAEEEASKSPLDVLDPTPLGTVLCKGCTSTISTASSTSTTPAPTTTTTALPMLSHRPSSDYWLQPMAKVLP</sequence>
<name>A0ABD2LX21_9BILA</name>
<dbReference type="Proteomes" id="UP001620626">
    <property type="component" value="Unassembled WGS sequence"/>
</dbReference>
<evidence type="ECO:0000313" key="3">
    <source>
        <dbReference type="Proteomes" id="UP001620626"/>
    </source>
</evidence>
<protein>
    <submittedName>
        <fullName evidence="2">Uncharacterized protein</fullName>
    </submittedName>
</protein>
<feature type="compositionally biased region" description="Low complexity" evidence="1">
    <location>
        <begin position="142"/>
        <end position="160"/>
    </location>
</feature>
<keyword evidence="3" id="KW-1185">Reference proteome</keyword>
<evidence type="ECO:0000256" key="1">
    <source>
        <dbReference type="SAM" id="MobiDB-lite"/>
    </source>
</evidence>
<feature type="region of interest" description="Disordered" evidence="1">
    <location>
        <begin position="142"/>
        <end position="162"/>
    </location>
</feature>
<organism evidence="2 3">
    <name type="scientific">Heterodera trifolii</name>
    <dbReference type="NCBI Taxonomy" id="157864"/>
    <lineage>
        <taxon>Eukaryota</taxon>
        <taxon>Metazoa</taxon>
        <taxon>Ecdysozoa</taxon>
        <taxon>Nematoda</taxon>
        <taxon>Chromadorea</taxon>
        <taxon>Rhabditida</taxon>
        <taxon>Tylenchina</taxon>
        <taxon>Tylenchomorpha</taxon>
        <taxon>Tylenchoidea</taxon>
        <taxon>Heteroderidae</taxon>
        <taxon>Heteroderinae</taxon>
        <taxon>Heterodera</taxon>
    </lineage>
</organism>
<proteinExistence type="predicted"/>
<reference evidence="2 3" key="1">
    <citation type="submission" date="2024-10" db="EMBL/GenBank/DDBJ databases">
        <authorList>
            <person name="Kim D."/>
        </authorList>
    </citation>
    <scope>NUCLEOTIDE SEQUENCE [LARGE SCALE GENOMIC DNA]</scope>
    <source>
        <strain evidence="2">BH-2024</strain>
    </source>
</reference>
<comment type="caution">
    <text evidence="2">The sequence shown here is derived from an EMBL/GenBank/DDBJ whole genome shotgun (WGS) entry which is preliminary data.</text>
</comment>
<evidence type="ECO:0000313" key="2">
    <source>
        <dbReference type="EMBL" id="KAL3119749.1"/>
    </source>
</evidence>
<accession>A0ABD2LX21</accession>